<dbReference type="PANTHER" id="PTHR31937:SF2">
    <property type="entry name" value="TRANSMEMBRANE PROTEIN 163"/>
    <property type="match status" value="1"/>
</dbReference>
<dbReference type="AlphaFoldDB" id="A0A4Y7QC34"/>
<dbReference type="SUPFAM" id="SSF161111">
    <property type="entry name" value="Cation efflux protein transmembrane domain-like"/>
    <property type="match status" value="1"/>
</dbReference>
<evidence type="ECO:0000256" key="9">
    <source>
        <dbReference type="ARBA" id="ARBA00023136"/>
    </source>
</evidence>
<evidence type="ECO:0000256" key="11">
    <source>
        <dbReference type="SAM" id="MobiDB-lite"/>
    </source>
</evidence>
<feature type="transmembrane region" description="Helical" evidence="12">
    <location>
        <begin position="118"/>
        <end position="138"/>
    </location>
</feature>
<accession>A0A4Y7QC34</accession>
<keyword evidence="10" id="KW-0968">Cytoplasmic vesicle</keyword>
<protein>
    <submittedName>
        <fullName evidence="13">Uncharacterized protein</fullName>
    </submittedName>
</protein>
<keyword evidence="9 12" id="KW-0472">Membrane</keyword>
<evidence type="ECO:0000256" key="1">
    <source>
        <dbReference type="ARBA" id="ARBA00004146"/>
    </source>
</evidence>
<gene>
    <name evidence="13" type="ORF">BD410DRAFT_784952</name>
</gene>
<feature type="transmembrane region" description="Helical" evidence="12">
    <location>
        <begin position="182"/>
        <end position="199"/>
    </location>
</feature>
<evidence type="ECO:0000256" key="6">
    <source>
        <dbReference type="ARBA" id="ARBA00022833"/>
    </source>
</evidence>
<sequence length="358" mass="37737">MPSYRFLQQCAIIISIISVVYNGAEGGVSIGFGSESSSRSLVFFGIQSAIEVASAIIVLWRFRNVAKPGEEKAVTISPRELRIERVATGSIGGLLLALALGTEITAIVALALHQEPDLSNASLIISASALVIMIFIWLPKRYLARTLNSSAMQGEATCSLSCIQITLVLFAGSLIFRLWCGGWWVDSATSLFLGLLFGWEGWKMIKWVRDPAFDGGCCKDCHTPGTRLDAATAELGEMGSDSCDCCSEKSKLGEVEADIASVRDLKKCCGSVQKKCCEKSPSGIKSCCLEITPDSHPVQPTPPTAPDSNVSAGCDSSGGPNCCAASAAIVLNTPINTTQPPDSGCCKSSRSGDTCCGS</sequence>
<keyword evidence="6" id="KW-0862">Zinc</keyword>
<evidence type="ECO:0000313" key="13">
    <source>
        <dbReference type="EMBL" id="TDL25134.1"/>
    </source>
</evidence>
<dbReference type="VEuPathDB" id="FungiDB:BD410DRAFT_784952"/>
<keyword evidence="5" id="KW-0967">Endosome</keyword>
<dbReference type="OrthoDB" id="5980560at2759"/>
<dbReference type="Proteomes" id="UP000294933">
    <property type="component" value="Unassembled WGS sequence"/>
</dbReference>
<evidence type="ECO:0000313" key="14">
    <source>
        <dbReference type="Proteomes" id="UP000294933"/>
    </source>
</evidence>
<evidence type="ECO:0000256" key="4">
    <source>
        <dbReference type="ARBA" id="ARBA00022692"/>
    </source>
</evidence>
<feature type="transmembrane region" description="Helical" evidence="12">
    <location>
        <begin position="86"/>
        <end position="112"/>
    </location>
</feature>
<evidence type="ECO:0000256" key="5">
    <source>
        <dbReference type="ARBA" id="ARBA00022753"/>
    </source>
</evidence>
<comment type="similarity">
    <text evidence="3">Belongs to the TMEM163 family.</text>
</comment>
<evidence type="ECO:0000256" key="2">
    <source>
        <dbReference type="ARBA" id="ARBA00004644"/>
    </source>
</evidence>
<dbReference type="Gene3D" id="1.20.1510.10">
    <property type="entry name" value="Cation efflux protein transmembrane domain"/>
    <property type="match status" value="1"/>
</dbReference>
<feature type="region of interest" description="Disordered" evidence="11">
    <location>
        <begin position="339"/>
        <end position="358"/>
    </location>
</feature>
<dbReference type="PANTHER" id="PTHR31937">
    <property type="entry name" value="TRANSMEMBRANE PROTEIN 163"/>
    <property type="match status" value="1"/>
</dbReference>
<organism evidence="13 14">
    <name type="scientific">Rickenella mellea</name>
    <dbReference type="NCBI Taxonomy" id="50990"/>
    <lineage>
        <taxon>Eukaryota</taxon>
        <taxon>Fungi</taxon>
        <taxon>Dikarya</taxon>
        <taxon>Basidiomycota</taxon>
        <taxon>Agaricomycotina</taxon>
        <taxon>Agaricomycetes</taxon>
        <taxon>Hymenochaetales</taxon>
        <taxon>Rickenellaceae</taxon>
        <taxon>Rickenella</taxon>
    </lineage>
</organism>
<keyword evidence="4 12" id="KW-0812">Transmembrane</keyword>
<feature type="transmembrane region" description="Helical" evidence="12">
    <location>
        <begin position="42"/>
        <end position="62"/>
    </location>
</feature>
<dbReference type="GO" id="GO:0030003">
    <property type="term" value="P:intracellular monoatomic cation homeostasis"/>
    <property type="evidence" value="ECO:0007669"/>
    <property type="project" value="UniProtKB-ARBA"/>
</dbReference>
<evidence type="ECO:0000256" key="3">
    <source>
        <dbReference type="ARBA" id="ARBA00008731"/>
    </source>
</evidence>
<keyword evidence="7 12" id="KW-1133">Transmembrane helix</keyword>
<evidence type="ECO:0000256" key="12">
    <source>
        <dbReference type="SAM" id="Phobius"/>
    </source>
</evidence>
<evidence type="ECO:0000256" key="8">
    <source>
        <dbReference type="ARBA" id="ARBA00023018"/>
    </source>
</evidence>
<keyword evidence="8" id="KW-0770">Synapse</keyword>
<comment type="subcellular location">
    <subcellularLocation>
        <location evidence="2">Cytoplasmic vesicle</location>
        <location evidence="2">Secretory vesicle</location>
        <location evidence="2">Synaptic vesicle membrane</location>
        <topology evidence="2">Multi-pass membrane protein</topology>
    </subcellularLocation>
    <subcellularLocation>
        <location evidence="1">Early endosome membrane</location>
    </subcellularLocation>
</comment>
<evidence type="ECO:0000256" key="10">
    <source>
        <dbReference type="ARBA" id="ARBA00023329"/>
    </source>
</evidence>
<dbReference type="GO" id="GO:0031901">
    <property type="term" value="C:early endosome membrane"/>
    <property type="evidence" value="ECO:0007669"/>
    <property type="project" value="UniProtKB-SubCell"/>
</dbReference>
<keyword evidence="14" id="KW-1185">Reference proteome</keyword>
<dbReference type="GO" id="GO:0098771">
    <property type="term" value="P:inorganic ion homeostasis"/>
    <property type="evidence" value="ECO:0007669"/>
    <property type="project" value="UniProtKB-ARBA"/>
</dbReference>
<evidence type="ECO:0000256" key="7">
    <source>
        <dbReference type="ARBA" id="ARBA00022989"/>
    </source>
</evidence>
<dbReference type="InterPro" id="IPR026765">
    <property type="entry name" value="Tmem163"/>
</dbReference>
<dbReference type="GO" id="GO:0008324">
    <property type="term" value="F:monoatomic cation transmembrane transporter activity"/>
    <property type="evidence" value="ECO:0007669"/>
    <property type="project" value="InterPro"/>
</dbReference>
<reference evidence="13 14" key="1">
    <citation type="submission" date="2018-06" db="EMBL/GenBank/DDBJ databases">
        <title>A transcriptomic atlas of mushroom development highlights an independent origin of complex multicellularity.</title>
        <authorList>
            <consortium name="DOE Joint Genome Institute"/>
            <person name="Krizsan K."/>
            <person name="Almasi E."/>
            <person name="Merenyi Z."/>
            <person name="Sahu N."/>
            <person name="Viragh M."/>
            <person name="Koszo T."/>
            <person name="Mondo S."/>
            <person name="Kiss B."/>
            <person name="Balint B."/>
            <person name="Kues U."/>
            <person name="Barry K."/>
            <person name="Hegedus J.C."/>
            <person name="Henrissat B."/>
            <person name="Johnson J."/>
            <person name="Lipzen A."/>
            <person name="Ohm R."/>
            <person name="Nagy I."/>
            <person name="Pangilinan J."/>
            <person name="Yan J."/>
            <person name="Xiong Y."/>
            <person name="Grigoriev I.V."/>
            <person name="Hibbett D.S."/>
            <person name="Nagy L.G."/>
        </authorList>
    </citation>
    <scope>NUCLEOTIDE SEQUENCE [LARGE SCALE GENOMIC DNA]</scope>
    <source>
        <strain evidence="13 14">SZMC22713</strain>
    </source>
</reference>
<name>A0A4Y7QC34_9AGAM</name>
<feature type="transmembrane region" description="Helical" evidence="12">
    <location>
        <begin position="158"/>
        <end position="176"/>
    </location>
</feature>
<feature type="compositionally biased region" description="Polar residues" evidence="11">
    <location>
        <begin position="339"/>
        <end position="352"/>
    </location>
</feature>
<dbReference type="EMBL" id="ML170164">
    <property type="protein sequence ID" value="TDL25134.1"/>
    <property type="molecule type" value="Genomic_DNA"/>
</dbReference>
<dbReference type="InterPro" id="IPR027469">
    <property type="entry name" value="Cation_efflux_TMD_sf"/>
</dbReference>
<proteinExistence type="inferred from homology"/>